<dbReference type="PANTHER" id="PTHR45773">
    <property type="entry name" value="SLIT AND NTRK-LIKE PROTEIN 4-RELATED"/>
    <property type="match status" value="1"/>
</dbReference>
<dbReference type="SUPFAM" id="SSF52058">
    <property type="entry name" value="L domain-like"/>
    <property type="match status" value="1"/>
</dbReference>
<evidence type="ECO:0000256" key="6">
    <source>
        <dbReference type="ARBA" id="ARBA00022989"/>
    </source>
</evidence>
<feature type="signal peptide" evidence="8">
    <location>
        <begin position="1"/>
        <end position="20"/>
    </location>
</feature>
<keyword evidence="4 8" id="KW-0732">Signal</keyword>
<keyword evidence="2" id="KW-0433">Leucine-rich repeat</keyword>
<dbReference type="GO" id="GO:0007409">
    <property type="term" value="P:axonogenesis"/>
    <property type="evidence" value="ECO:0007669"/>
    <property type="project" value="TreeGrafter"/>
</dbReference>
<dbReference type="GeneID" id="108626277"/>
<gene>
    <name evidence="10" type="primary">LOC108626277</name>
</gene>
<dbReference type="GO" id="GO:0051965">
    <property type="term" value="P:positive regulation of synapse assembly"/>
    <property type="evidence" value="ECO:0007669"/>
    <property type="project" value="TreeGrafter"/>
</dbReference>
<sequence>MRSLLLVYLLLSVAARDAEEADCQVCNHLYVCLAQGVLHSVAFEDVNAVQTIEDIELHLEGLGIVDIARDAFLEVSNASALYIRDNRLSIVLRHHFSGLDQLTYLDLKNNTISEIEDGAFAKLHSLETLLLDYNNLTGLRPG</sequence>
<keyword evidence="7" id="KW-0472">Membrane</keyword>
<dbReference type="SMART" id="SM00369">
    <property type="entry name" value="LRR_TYP"/>
    <property type="match status" value="2"/>
</dbReference>
<name>A0AAJ7J196_9HYME</name>
<dbReference type="PROSITE" id="PS51450">
    <property type="entry name" value="LRR"/>
    <property type="match status" value="1"/>
</dbReference>
<dbReference type="PANTHER" id="PTHR45773:SF10">
    <property type="match status" value="1"/>
</dbReference>
<evidence type="ECO:0000256" key="7">
    <source>
        <dbReference type="ARBA" id="ARBA00023136"/>
    </source>
</evidence>
<evidence type="ECO:0000313" key="9">
    <source>
        <dbReference type="Proteomes" id="UP000694925"/>
    </source>
</evidence>
<protein>
    <submittedName>
        <fullName evidence="10">Nephrocan-like</fullName>
    </submittedName>
</protein>
<dbReference type="InterPro" id="IPR032675">
    <property type="entry name" value="LRR_dom_sf"/>
</dbReference>
<evidence type="ECO:0000313" key="10">
    <source>
        <dbReference type="RefSeq" id="XP_017882358.1"/>
    </source>
</evidence>
<evidence type="ECO:0000256" key="1">
    <source>
        <dbReference type="ARBA" id="ARBA00004479"/>
    </source>
</evidence>
<dbReference type="Gene3D" id="3.80.10.10">
    <property type="entry name" value="Ribonuclease Inhibitor"/>
    <property type="match status" value="1"/>
</dbReference>
<dbReference type="RefSeq" id="XP_017882358.1">
    <property type="nucleotide sequence ID" value="XM_018026869.2"/>
</dbReference>
<evidence type="ECO:0000256" key="2">
    <source>
        <dbReference type="ARBA" id="ARBA00022614"/>
    </source>
</evidence>
<dbReference type="InterPro" id="IPR001611">
    <property type="entry name" value="Leu-rich_rpt"/>
</dbReference>
<dbReference type="InterPro" id="IPR003591">
    <property type="entry name" value="Leu-rich_rpt_typical-subtyp"/>
</dbReference>
<dbReference type="KEGG" id="ccal:108626277"/>
<comment type="subcellular location">
    <subcellularLocation>
        <location evidence="1">Membrane</location>
        <topology evidence="1">Single-pass type I membrane protein</topology>
    </subcellularLocation>
</comment>
<proteinExistence type="predicted"/>
<evidence type="ECO:0000256" key="3">
    <source>
        <dbReference type="ARBA" id="ARBA00022692"/>
    </source>
</evidence>
<dbReference type="AlphaFoldDB" id="A0AAJ7J196"/>
<dbReference type="Pfam" id="PF13855">
    <property type="entry name" value="LRR_8"/>
    <property type="match status" value="1"/>
</dbReference>
<evidence type="ECO:0000256" key="8">
    <source>
        <dbReference type="SAM" id="SignalP"/>
    </source>
</evidence>
<dbReference type="GO" id="GO:0016020">
    <property type="term" value="C:membrane"/>
    <property type="evidence" value="ECO:0007669"/>
    <property type="project" value="UniProtKB-SubCell"/>
</dbReference>
<organism evidence="9 10">
    <name type="scientific">Ceratina calcarata</name>
    <dbReference type="NCBI Taxonomy" id="156304"/>
    <lineage>
        <taxon>Eukaryota</taxon>
        <taxon>Metazoa</taxon>
        <taxon>Ecdysozoa</taxon>
        <taxon>Arthropoda</taxon>
        <taxon>Hexapoda</taxon>
        <taxon>Insecta</taxon>
        <taxon>Pterygota</taxon>
        <taxon>Neoptera</taxon>
        <taxon>Endopterygota</taxon>
        <taxon>Hymenoptera</taxon>
        <taxon>Apocrita</taxon>
        <taxon>Aculeata</taxon>
        <taxon>Apoidea</taxon>
        <taxon>Anthophila</taxon>
        <taxon>Apidae</taxon>
        <taxon>Ceratina</taxon>
        <taxon>Zadontomerus</taxon>
    </lineage>
</organism>
<reference evidence="10" key="1">
    <citation type="submission" date="2025-08" db="UniProtKB">
        <authorList>
            <consortium name="RefSeq"/>
        </authorList>
    </citation>
    <scope>IDENTIFICATION</scope>
    <source>
        <tissue evidence="10">Whole body</tissue>
    </source>
</reference>
<dbReference type="Proteomes" id="UP000694925">
    <property type="component" value="Unplaced"/>
</dbReference>
<keyword evidence="9" id="KW-1185">Reference proteome</keyword>
<feature type="non-terminal residue" evidence="10">
    <location>
        <position position="142"/>
    </location>
</feature>
<evidence type="ECO:0000256" key="5">
    <source>
        <dbReference type="ARBA" id="ARBA00022737"/>
    </source>
</evidence>
<keyword evidence="6" id="KW-1133">Transmembrane helix</keyword>
<accession>A0AAJ7J196</accession>
<keyword evidence="5" id="KW-0677">Repeat</keyword>
<feature type="chain" id="PRO_5042559686" evidence="8">
    <location>
        <begin position="21"/>
        <end position="142"/>
    </location>
</feature>
<keyword evidence="3" id="KW-0812">Transmembrane</keyword>
<evidence type="ECO:0000256" key="4">
    <source>
        <dbReference type="ARBA" id="ARBA00022729"/>
    </source>
</evidence>